<feature type="region of interest" description="Disordered" evidence="2">
    <location>
        <begin position="475"/>
        <end position="544"/>
    </location>
</feature>
<evidence type="ECO:0000256" key="2">
    <source>
        <dbReference type="SAM" id="MobiDB-lite"/>
    </source>
</evidence>
<organism evidence="3 4">
    <name type="scientific">Magallana gigas</name>
    <name type="common">Pacific oyster</name>
    <name type="synonym">Crassostrea gigas</name>
    <dbReference type="NCBI Taxonomy" id="29159"/>
    <lineage>
        <taxon>Eukaryota</taxon>
        <taxon>Metazoa</taxon>
        <taxon>Spiralia</taxon>
        <taxon>Lophotrochozoa</taxon>
        <taxon>Mollusca</taxon>
        <taxon>Bivalvia</taxon>
        <taxon>Autobranchia</taxon>
        <taxon>Pteriomorphia</taxon>
        <taxon>Ostreida</taxon>
        <taxon>Ostreoidea</taxon>
        <taxon>Ostreidae</taxon>
        <taxon>Magallana</taxon>
    </lineage>
</organism>
<feature type="coiled-coil region" evidence="1">
    <location>
        <begin position="25"/>
        <end position="114"/>
    </location>
</feature>
<accession>A0A8W8K8Z4</accession>
<dbReference type="OrthoDB" id="6022714at2759"/>
<feature type="coiled-coil region" evidence="1">
    <location>
        <begin position="143"/>
        <end position="177"/>
    </location>
</feature>
<protein>
    <recommendedName>
        <fullName evidence="5">Protein SIX6OS1</fullName>
    </recommendedName>
</protein>
<evidence type="ECO:0008006" key="5">
    <source>
        <dbReference type="Google" id="ProtNLM"/>
    </source>
</evidence>
<name>A0A8W8K8Z4_MAGGI</name>
<dbReference type="InterPro" id="IPR031380">
    <property type="entry name" value="SIX6OS1"/>
</dbReference>
<feature type="compositionally biased region" description="Low complexity" evidence="2">
    <location>
        <begin position="301"/>
        <end position="316"/>
    </location>
</feature>
<feature type="compositionally biased region" description="Low complexity" evidence="2">
    <location>
        <begin position="505"/>
        <end position="515"/>
    </location>
</feature>
<dbReference type="Pfam" id="PF15676">
    <property type="entry name" value="S6OS1"/>
    <property type="match status" value="1"/>
</dbReference>
<reference evidence="3" key="1">
    <citation type="submission" date="2022-08" db="UniProtKB">
        <authorList>
            <consortium name="EnsemblMetazoa"/>
        </authorList>
    </citation>
    <scope>IDENTIFICATION</scope>
    <source>
        <strain evidence="3">05x7-T-G4-1.051#20</strain>
    </source>
</reference>
<proteinExistence type="predicted"/>
<feature type="compositionally biased region" description="Polar residues" evidence="2">
    <location>
        <begin position="317"/>
        <end position="326"/>
    </location>
</feature>
<sequence>MANALHLMGNASELDKLIQSFEFENQQYVKLIEAENQQIAALEKELVNKKDTIARLQEQISNFDEETKRAHKQFTINRENVENLKKTAVVLQEHEEALQNKNDAQIELGERENKERSQILEHYKSIWRDYETKYKSFPLAQTLLSLQAENKQLEEKLKEEEEECGKLKEKLANFSESSCNELRNFNTFAVMIAGKKLETCSVLKECWEITSDISKKEEDLQKMQMTSKKSDPKTVSEVTTKSTQQQDVSNSNQQDKPESSDDSMLISVIRQREDAEPDVQMQETESSKSVQDTSSRHSRAPPISISPTITQSQSSQGESMICSSAGEQPGRIQKGVIKKDQSKSQLKQVPKVNEQGDHEKAVSSGSLQRQMLINTVQAVSNLNRRPSQMNYMLPKSYTSIPSLEEMRAKVASPVQKPPPKLPTESSLKTHQIQIPSISKLSINPTTKISQNSVSSVTNQTSDHPRRVFGRTSTAELLQGSIGNQLRKGTTAAGSNNHQGPVTHMTQETTQEGTGTDRQQGLGSDKELRNPFPQTTQNSKSRMMTEGSQSQEIEMQEIEPPKPLNTPKTPKAATITMEVNSASSTPDSLQGSVASSGGLSPFDLAKHSERIQLFHKSPGLPPGLYTSKPNFTSQSVTTTTSPNPTITSLGTQSFMNMQEADASSFRMNDFNMYGGETNQSTGSEGFGEFNLNETGFGFNTNTKDSGGPGIFNFEEPLGKSAALSGFNFGNSFQFGSNSTSDNKCENFLSVFENDKGATQMESQESSFTFSFGGFQ</sequence>
<dbReference type="OMA" id="KVICGER"/>
<dbReference type="EnsemblMetazoa" id="G22928.1">
    <property type="protein sequence ID" value="G22928.1:cds"/>
    <property type="gene ID" value="G22928"/>
</dbReference>
<evidence type="ECO:0000313" key="3">
    <source>
        <dbReference type="EnsemblMetazoa" id="G22928.1:cds"/>
    </source>
</evidence>
<keyword evidence="1" id="KW-0175">Coiled coil</keyword>
<evidence type="ECO:0000313" key="4">
    <source>
        <dbReference type="Proteomes" id="UP000005408"/>
    </source>
</evidence>
<feature type="compositionally biased region" description="Polar residues" evidence="2">
    <location>
        <begin position="475"/>
        <end position="499"/>
    </location>
</feature>
<evidence type="ECO:0000256" key="1">
    <source>
        <dbReference type="SAM" id="Coils"/>
    </source>
</evidence>
<dbReference type="AlphaFoldDB" id="A0A8W8K8Z4"/>
<feature type="compositionally biased region" description="Low complexity" evidence="2">
    <location>
        <begin position="244"/>
        <end position="254"/>
    </location>
</feature>
<keyword evidence="4" id="KW-1185">Reference proteome</keyword>
<dbReference type="Proteomes" id="UP000005408">
    <property type="component" value="Unassembled WGS sequence"/>
</dbReference>
<feature type="region of interest" description="Disordered" evidence="2">
    <location>
        <begin position="219"/>
        <end position="366"/>
    </location>
</feature>
<feature type="compositionally biased region" description="Polar residues" evidence="2">
    <location>
        <begin position="531"/>
        <end position="541"/>
    </location>
</feature>
<feature type="compositionally biased region" description="Polar residues" evidence="2">
    <location>
        <begin position="281"/>
        <end position="293"/>
    </location>
</feature>